<accession>A0ABQ5SJ04</accession>
<proteinExistence type="predicted"/>
<feature type="chain" id="PRO_5045316105" evidence="1">
    <location>
        <begin position="23"/>
        <end position="248"/>
    </location>
</feature>
<keyword evidence="1" id="KW-0732">Signal</keyword>
<comment type="caution">
    <text evidence="2">The sequence shown here is derived from an EMBL/GenBank/DDBJ whole genome shotgun (WGS) entry which is preliminary data.</text>
</comment>
<feature type="signal peptide" evidence="1">
    <location>
        <begin position="1"/>
        <end position="22"/>
    </location>
</feature>
<gene>
    <name evidence="2" type="ORF">VaNZ11_014151</name>
</gene>
<name>A0ABQ5SJ04_9CHLO</name>
<evidence type="ECO:0000313" key="2">
    <source>
        <dbReference type="EMBL" id="GLI69515.1"/>
    </source>
</evidence>
<protein>
    <submittedName>
        <fullName evidence="2">Uncharacterized protein</fullName>
    </submittedName>
</protein>
<dbReference type="Proteomes" id="UP001165090">
    <property type="component" value="Unassembled WGS sequence"/>
</dbReference>
<reference evidence="2 3" key="1">
    <citation type="journal article" date="2023" name="IScience">
        <title>Expanded male sex-determining region conserved during the evolution of homothallism in the green alga Volvox.</title>
        <authorList>
            <person name="Yamamoto K."/>
            <person name="Matsuzaki R."/>
            <person name="Mahakham W."/>
            <person name="Heman W."/>
            <person name="Sekimoto H."/>
            <person name="Kawachi M."/>
            <person name="Minakuchi Y."/>
            <person name="Toyoda A."/>
            <person name="Nozaki H."/>
        </authorList>
    </citation>
    <scope>NUCLEOTIDE SEQUENCE [LARGE SCALE GENOMIC DNA]</scope>
    <source>
        <strain evidence="2 3">NIES-4468</strain>
    </source>
</reference>
<evidence type="ECO:0000256" key="1">
    <source>
        <dbReference type="SAM" id="SignalP"/>
    </source>
</evidence>
<organism evidence="2 3">
    <name type="scientific">Volvox africanus</name>
    <dbReference type="NCBI Taxonomy" id="51714"/>
    <lineage>
        <taxon>Eukaryota</taxon>
        <taxon>Viridiplantae</taxon>
        <taxon>Chlorophyta</taxon>
        <taxon>core chlorophytes</taxon>
        <taxon>Chlorophyceae</taxon>
        <taxon>CS clade</taxon>
        <taxon>Chlamydomonadales</taxon>
        <taxon>Volvocaceae</taxon>
        <taxon>Volvox</taxon>
    </lineage>
</organism>
<evidence type="ECO:0000313" key="3">
    <source>
        <dbReference type="Proteomes" id="UP001165090"/>
    </source>
</evidence>
<dbReference type="EMBL" id="BSDZ01000086">
    <property type="protein sequence ID" value="GLI69515.1"/>
    <property type="molecule type" value="Genomic_DNA"/>
</dbReference>
<keyword evidence="3" id="KW-1185">Reference proteome</keyword>
<sequence length="248" mass="27822">MKGLLHVLTVWALIGWPAYTQGGPENRGFTHKFIQSSNRGTNDMPLPVWHEQFSIQFNETTRIFVTKRTAGTWYYDALSAKEAIYRENGNGDRYCGSVHPFRQTPCLHVVTDGKRYLVFPELGECCMCCTAEMGCGVLSPTWLQGASFEGTTTIQGVTANKWRRDGLQPNYWYATADEAQVPLELDQMPNDFQTFWPKTFTKGPPGEQVFQLPNGCSPRCPLTSVCTFASTEAQEERQLRNVDGSAVA</sequence>